<dbReference type="EMBL" id="CP020946">
    <property type="protein sequence ID" value="ASD63845.1"/>
    <property type="molecule type" value="Genomic_DNA"/>
</dbReference>
<dbReference type="GO" id="GO:0006635">
    <property type="term" value="P:fatty acid beta-oxidation"/>
    <property type="evidence" value="ECO:0007669"/>
    <property type="project" value="TreeGrafter"/>
</dbReference>
<dbReference type="FunFam" id="3.90.226.10:FF:000009">
    <property type="entry name" value="Carnitinyl-CoA dehydratase"/>
    <property type="match status" value="1"/>
</dbReference>
<dbReference type="RefSeq" id="WP_088565355.1">
    <property type="nucleotide sequence ID" value="NZ_CP020946.1"/>
</dbReference>
<dbReference type="Gene3D" id="1.10.12.10">
    <property type="entry name" value="Lyase 2-enoyl-coa Hydratase, Chain A, domain 2"/>
    <property type="match status" value="1"/>
</dbReference>
<gene>
    <name evidence="4" type="ORF">B9G79_09810</name>
</gene>
<sequence length="265" mass="28510">MASNYKTILLEQKTHGVWVLTINRPESLNALNSTVLNEMGEALRQIGEMDYADARALIITGAGEKAFVAGADIKEIHDLDEEKALVFAQRGQSIFHELTLLKIPVIAAVNGFALGGGCELALGCDFIYAAENAKFGLPEVSLGLIPGFGGTVRMARAVGSRRARELTYTGGMITAAEALTCGLVNKVVPQAELMNTVMKTVEAILAKAPIAVGSAKFSINQAWDMDVEEAQKNEARIFAELFTSEDVKEGTGAFIEKRKAEFKGR</sequence>
<organism evidence="4 5">
    <name type="scientific">Bdellovibrio bacteriovorus</name>
    <dbReference type="NCBI Taxonomy" id="959"/>
    <lineage>
        <taxon>Bacteria</taxon>
        <taxon>Pseudomonadati</taxon>
        <taxon>Bdellovibrionota</taxon>
        <taxon>Bdellovibrionia</taxon>
        <taxon>Bdellovibrionales</taxon>
        <taxon>Pseudobdellovibrionaceae</taxon>
        <taxon>Bdellovibrio</taxon>
    </lineage>
</organism>
<dbReference type="CDD" id="cd06558">
    <property type="entry name" value="crotonase-like"/>
    <property type="match status" value="1"/>
</dbReference>
<name>A0A1Z3N8T1_BDEBC</name>
<dbReference type="Gene3D" id="3.90.226.10">
    <property type="entry name" value="2-enoyl-CoA Hydratase, Chain A, domain 1"/>
    <property type="match status" value="1"/>
</dbReference>
<reference evidence="4 5" key="1">
    <citation type="submission" date="2017-04" db="EMBL/GenBank/DDBJ databases">
        <title>Whole genome sequence of Bdellovibrio bacteriovorus strain SSB218315.</title>
        <authorList>
            <person name="Oyedara O."/>
            <person name="Rodriguez-Perez M.A."/>
        </authorList>
    </citation>
    <scope>NUCLEOTIDE SEQUENCE [LARGE SCALE GENOMIC DNA]</scope>
    <source>
        <strain evidence="4 5">SSB218315</strain>
    </source>
</reference>
<dbReference type="Proteomes" id="UP000197003">
    <property type="component" value="Chromosome"/>
</dbReference>
<dbReference type="InterPro" id="IPR018376">
    <property type="entry name" value="Enoyl-CoA_hyd/isom_CS"/>
</dbReference>
<dbReference type="AlphaFoldDB" id="A0A1Z3N8T1"/>
<evidence type="ECO:0000313" key="5">
    <source>
        <dbReference type="Proteomes" id="UP000197003"/>
    </source>
</evidence>
<proteinExistence type="inferred from homology"/>
<dbReference type="InterPro" id="IPR029045">
    <property type="entry name" value="ClpP/crotonase-like_dom_sf"/>
</dbReference>
<dbReference type="PROSITE" id="PS00166">
    <property type="entry name" value="ENOYL_COA_HYDRATASE"/>
    <property type="match status" value="1"/>
</dbReference>
<evidence type="ECO:0000313" key="4">
    <source>
        <dbReference type="EMBL" id="ASD63845.1"/>
    </source>
</evidence>
<evidence type="ECO:0000256" key="3">
    <source>
        <dbReference type="RuleBase" id="RU003707"/>
    </source>
</evidence>
<keyword evidence="2" id="KW-0456">Lyase</keyword>
<dbReference type="Pfam" id="PF00378">
    <property type="entry name" value="ECH_1"/>
    <property type="match status" value="1"/>
</dbReference>
<evidence type="ECO:0000256" key="2">
    <source>
        <dbReference type="ARBA" id="ARBA00023239"/>
    </source>
</evidence>
<dbReference type="PANTHER" id="PTHR11941">
    <property type="entry name" value="ENOYL-COA HYDRATASE-RELATED"/>
    <property type="match status" value="1"/>
</dbReference>
<dbReference type="OrthoDB" id="5290611at2"/>
<dbReference type="PANTHER" id="PTHR11941:SF54">
    <property type="entry name" value="ENOYL-COA HYDRATASE, MITOCHONDRIAL"/>
    <property type="match status" value="1"/>
</dbReference>
<protein>
    <submittedName>
        <fullName evidence="4">Enoyl-CoA hydratase</fullName>
    </submittedName>
</protein>
<dbReference type="GO" id="GO:0016836">
    <property type="term" value="F:hydro-lyase activity"/>
    <property type="evidence" value="ECO:0007669"/>
    <property type="project" value="UniProtKB-ARBA"/>
</dbReference>
<comment type="similarity">
    <text evidence="1 3">Belongs to the enoyl-CoA hydratase/isomerase family.</text>
</comment>
<accession>A0A1Z3N8T1</accession>
<dbReference type="InterPro" id="IPR014748">
    <property type="entry name" value="Enoyl-CoA_hydra_C"/>
</dbReference>
<dbReference type="FunFam" id="1.10.12.10:FF:000001">
    <property type="entry name" value="Probable enoyl-CoA hydratase, mitochondrial"/>
    <property type="match status" value="1"/>
</dbReference>
<dbReference type="InterPro" id="IPR001753">
    <property type="entry name" value="Enoyl-CoA_hydra/iso"/>
</dbReference>
<dbReference type="SUPFAM" id="SSF52096">
    <property type="entry name" value="ClpP/crotonase"/>
    <property type="match status" value="1"/>
</dbReference>
<evidence type="ECO:0000256" key="1">
    <source>
        <dbReference type="ARBA" id="ARBA00005254"/>
    </source>
</evidence>